<dbReference type="PANTHER" id="PTHR39600:SF1">
    <property type="entry name" value="PEPTIDASE INHIBITOR I78 FAMILY PROTEIN"/>
    <property type="match status" value="1"/>
</dbReference>
<dbReference type="PROSITE" id="PS51257">
    <property type="entry name" value="PROKAR_LIPOPROTEIN"/>
    <property type="match status" value="1"/>
</dbReference>
<evidence type="ECO:0000256" key="1">
    <source>
        <dbReference type="SAM" id="SignalP"/>
    </source>
</evidence>
<accession>A0A6G6Y5T4</accession>
<name>A0A6G6Y5T4_9SPHN</name>
<feature type="signal peptide" evidence="1">
    <location>
        <begin position="1"/>
        <end position="19"/>
    </location>
</feature>
<keyword evidence="3" id="KW-1185">Reference proteome</keyword>
<evidence type="ECO:0000313" key="2">
    <source>
        <dbReference type="EMBL" id="QIG80314.1"/>
    </source>
</evidence>
<dbReference type="PANTHER" id="PTHR39600">
    <property type="entry name" value="PEPTIDASE INHIBITOR I78 FAMILY PROTEIN"/>
    <property type="match status" value="1"/>
</dbReference>
<protein>
    <recommendedName>
        <fullName evidence="4">Peptidase inhibitor I78</fullName>
    </recommendedName>
</protein>
<dbReference type="KEGG" id="spzr:G5C33_11355"/>
<dbReference type="AlphaFoldDB" id="A0A6G6Y5T4"/>
<dbReference type="RefSeq" id="WP_165327321.1">
    <property type="nucleotide sequence ID" value="NZ_CP049109.1"/>
</dbReference>
<dbReference type="Gene3D" id="3.30.10.10">
    <property type="entry name" value="Trypsin Inhibitor V, subunit A"/>
    <property type="match status" value="1"/>
</dbReference>
<feature type="chain" id="PRO_5026143830" description="Peptidase inhibitor I78" evidence="1">
    <location>
        <begin position="20"/>
        <end position="95"/>
    </location>
</feature>
<evidence type="ECO:0000313" key="3">
    <source>
        <dbReference type="Proteomes" id="UP000501568"/>
    </source>
</evidence>
<reference evidence="2 3" key="1">
    <citation type="submission" date="2020-02" db="EMBL/GenBank/DDBJ databases">
        <authorList>
            <person name="Zheng R.K."/>
            <person name="Sun C.M."/>
        </authorList>
    </citation>
    <scope>NUCLEOTIDE SEQUENCE [LARGE SCALE GENOMIC DNA]</scope>
    <source>
        <strain evidence="3">zrk23</strain>
    </source>
</reference>
<dbReference type="Proteomes" id="UP000501568">
    <property type="component" value="Chromosome"/>
</dbReference>
<proteinExistence type="predicted"/>
<organism evidence="2 3">
    <name type="scientific">Stakelama tenebrarum</name>
    <dbReference type="NCBI Taxonomy" id="2711215"/>
    <lineage>
        <taxon>Bacteria</taxon>
        <taxon>Pseudomonadati</taxon>
        <taxon>Pseudomonadota</taxon>
        <taxon>Alphaproteobacteria</taxon>
        <taxon>Sphingomonadales</taxon>
        <taxon>Sphingomonadaceae</taxon>
        <taxon>Stakelama</taxon>
    </lineage>
</organism>
<dbReference type="InterPro" id="IPR021719">
    <property type="entry name" value="Prot_inh_I78"/>
</dbReference>
<dbReference type="EMBL" id="CP049109">
    <property type="protein sequence ID" value="QIG80314.1"/>
    <property type="molecule type" value="Genomic_DNA"/>
</dbReference>
<evidence type="ECO:0008006" key="4">
    <source>
        <dbReference type="Google" id="ProtNLM"/>
    </source>
</evidence>
<dbReference type="Pfam" id="PF11720">
    <property type="entry name" value="Inhibitor_I78"/>
    <property type="match status" value="1"/>
</dbReference>
<sequence>MKPHLPLAVLMLAAGCAPADPGESPPPASTACGAERVQNYVGKQVDAVRAQAIAESGAEILRVYAEGDPVTMDYRPARLNLVTDDAGVIVTVKCG</sequence>
<gene>
    <name evidence="2" type="ORF">G5C33_11355</name>
</gene>
<keyword evidence="1" id="KW-0732">Signal</keyword>